<dbReference type="SMART" id="SM00088">
    <property type="entry name" value="PINT"/>
    <property type="match status" value="1"/>
</dbReference>
<keyword evidence="6" id="KW-1185">Reference proteome</keyword>
<dbReference type="InterPro" id="IPR040134">
    <property type="entry name" value="PSMD12/CSN4"/>
</dbReference>
<dbReference type="GO" id="GO:0005829">
    <property type="term" value="C:cytosol"/>
    <property type="evidence" value="ECO:0007669"/>
    <property type="project" value="TreeGrafter"/>
</dbReference>
<evidence type="ECO:0000256" key="3">
    <source>
        <dbReference type="ARBA" id="ARBA00022790"/>
    </source>
</evidence>
<keyword evidence="3" id="KW-0736">Signalosome</keyword>
<dbReference type="GO" id="GO:0008541">
    <property type="term" value="C:proteasome regulatory particle, lid subcomplex"/>
    <property type="evidence" value="ECO:0007669"/>
    <property type="project" value="UniProtKB-ARBA"/>
</dbReference>
<reference evidence="5" key="1">
    <citation type="journal article" date="2021" name="Open Biol.">
        <title>Shared evolutionary footprints suggest mitochondrial oxidative damage underlies multiple complex I losses in fungi.</title>
        <authorList>
            <person name="Schikora-Tamarit M.A."/>
            <person name="Marcet-Houben M."/>
            <person name="Nosek J."/>
            <person name="Gabaldon T."/>
        </authorList>
    </citation>
    <scope>NUCLEOTIDE SEQUENCE</scope>
    <source>
        <strain evidence="5">CBS2887</strain>
    </source>
</reference>
<sequence>MASKAFLDLSAIANKGGDATSKEDSVLSFLTNDLSNKEVTFYYITGLIKQPILPIKQALSKFIDILESDTTISKDQKQSYYTDLVQTFTPPTTNTNVPLMKAVLNLSMIHESNKSYLKSNELLKTLQIDSYSNDFKTRSDFNEFKIKINARIADNSAHLSDFEDAETYLVRISHLFHEFKDNKELLYSTLPIYANVMINLGKWIDVASRLYYIKDPHFHGLVLQFTLMAPMSTFKKTLLATIHDPANASVWDSYRDTPMYVILKKMYEGKLIYYEEYQKILQYLLTNNQFDLSTEYLTVELSKSLIENNLQAASTLYENITISNFMEILRMDQLFVEEIVSLMIREERLDALIDDIKGIIEFNVVQLQQDPLVNWKLHIVECCALLDGVVSKLET</sequence>
<comment type="caution">
    <text evidence="5">The sequence shown here is derived from an EMBL/GenBank/DDBJ whole genome shotgun (WGS) entry which is preliminary data.</text>
</comment>
<dbReference type="InterPro" id="IPR000717">
    <property type="entry name" value="PCI_dom"/>
</dbReference>
<name>A0A9P8QBR4_WICPI</name>
<dbReference type="Proteomes" id="UP000774326">
    <property type="component" value="Unassembled WGS sequence"/>
</dbReference>
<dbReference type="PANTHER" id="PTHR10855">
    <property type="entry name" value="26S PROTEASOME NON-ATPASE REGULATORY SUBUNIT 12/COP9 SIGNALOSOME COMPLEX SUBUNIT 4"/>
    <property type="match status" value="1"/>
</dbReference>
<dbReference type="GO" id="GO:0008180">
    <property type="term" value="C:COP9 signalosome"/>
    <property type="evidence" value="ECO:0007669"/>
    <property type="project" value="UniProtKB-KW"/>
</dbReference>
<organism evidence="5 6">
    <name type="scientific">Wickerhamomyces pijperi</name>
    <name type="common">Yeast</name>
    <name type="synonym">Pichia pijperi</name>
    <dbReference type="NCBI Taxonomy" id="599730"/>
    <lineage>
        <taxon>Eukaryota</taxon>
        <taxon>Fungi</taxon>
        <taxon>Dikarya</taxon>
        <taxon>Ascomycota</taxon>
        <taxon>Saccharomycotina</taxon>
        <taxon>Saccharomycetes</taxon>
        <taxon>Phaffomycetales</taxon>
        <taxon>Wickerhamomycetaceae</taxon>
        <taxon>Wickerhamomyces</taxon>
    </lineage>
</organism>
<dbReference type="Pfam" id="PF01399">
    <property type="entry name" value="PCI"/>
    <property type="match status" value="1"/>
</dbReference>
<reference evidence="5" key="2">
    <citation type="submission" date="2021-01" db="EMBL/GenBank/DDBJ databases">
        <authorList>
            <person name="Schikora-Tamarit M.A."/>
        </authorList>
    </citation>
    <scope>NUCLEOTIDE SEQUENCE</scope>
    <source>
        <strain evidence="5">CBS2887</strain>
    </source>
</reference>
<evidence type="ECO:0000256" key="1">
    <source>
        <dbReference type="ARBA" id="ARBA00010417"/>
    </source>
</evidence>
<evidence type="ECO:0000256" key="2">
    <source>
        <dbReference type="ARBA" id="ARBA00014881"/>
    </source>
</evidence>
<dbReference type="InterPro" id="IPR036388">
    <property type="entry name" value="WH-like_DNA-bd_sf"/>
</dbReference>
<dbReference type="AlphaFoldDB" id="A0A9P8QBR4"/>
<dbReference type="EMBL" id="JAEUBG010001229">
    <property type="protein sequence ID" value="KAH3686730.1"/>
    <property type="molecule type" value="Genomic_DNA"/>
</dbReference>
<proteinExistence type="inferred from homology"/>
<protein>
    <recommendedName>
        <fullName evidence="2">COP9 signalosome complex subunit 4</fullName>
    </recommendedName>
</protein>
<evidence type="ECO:0000313" key="5">
    <source>
        <dbReference type="EMBL" id="KAH3686730.1"/>
    </source>
</evidence>
<gene>
    <name evidence="5" type="ORF">WICPIJ_002293</name>
</gene>
<comment type="similarity">
    <text evidence="1">Belongs to the CSN4 family.</text>
</comment>
<evidence type="ECO:0000313" key="6">
    <source>
        <dbReference type="Proteomes" id="UP000774326"/>
    </source>
</evidence>
<dbReference type="InterPro" id="IPR036390">
    <property type="entry name" value="WH_DNA-bd_sf"/>
</dbReference>
<dbReference type="SUPFAM" id="SSF46785">
    <property type="entry name" value="Winged helix' DNA-binding domain"/>
    <property type="match status" value="1"/>
</dbReference>
<evidence type="ECO:0000259" key="4">
    <source>
        <dbReference type="SMART" id="SM00088"/>
    </source>
</evidence>
<dbReference type="PANTHER" id="PTHR10855:SF2">
    <property type="entry name" value="COP9 SIGNALOSOME COMPLEX SUBUNIT 4"/>
    <property type="match status" value="1"/>
</dbReference>
<accession>A0A9P8QBR4</accession>
<dbReference type="OrthoDB" id="295656at2759"/>
<dbReference type="Gene3D" id="1.10.10.10">
    <property type="entry name" value="Winged helix-like DNA-binding domain superfamily/Winged helix DNA-binding domain"/>
    <property type="match status" value="1"/>
</dbReference>
<feature type="domain" description="PCI" evidence="4">
    <location>
        <begin position="296"/>
        <end position="382"/>
    </location>
</feature>